<dbReference type="AlphaFoldDB" id="A0A7V6ZFE2"/>
<gene>
    <name evidence="1" type="ORF">GX397_06820</name>
</gene>
<dbReference type="Proteomes" id="UP000525027">
    <property type="component" value="Unassembled WGS sequence"/>
</dbReference>
<proteinExistence type="predicted"/>
<name>A0A7V6ZFE2_9BACT</name>
<dbReference type="EMBL" id="DURU01000120">
    <property type="protein sequence ID" value="HHZ04751.1"/>
    <property type="molecule type" value="Genomic_DNA"/>
</dbReference>
<evidence type="ECO:0000313" key="1">
    <source>
        <dbReference type="EMBL" id="HHZ04751.1"/>
    </source>
</evidence>
<comment type="caution">
    <text evidence="1">The sequence shown here is derived from an EMBL/GenBank/DDBJ whole genome shotgun (WGS) entry which is preliminary data.</text>
</comment>
<protein>
    <submittedName>
        <fullName evidence="1">Uncharacterized protein</fullName>
    </submittedName>
</protein>
<sequence>MREGLLTFRVISNAPEEVAFKGVGNVSEENKTNMFVSGEGWGVLPSPIFLS</sequence>
<organism evidence="1 2">
    <name type="scientific">Acetomicrobium hydrogeniformans</name>
    <dbReference type="NCBI Taxonomy" id="649746"/>
    <lineage>
        <taxon>Bacteria</taxon>
        <taxon>Thermotogati</taxon>
        <taxon>Synergistota</taxon>
        <taxon>Synergistia</taxon>
        <taxon>Synergistales</taxon>
        <taxon>Acetomicrobiaceae</taxon>
        <taxon>Acetomicrobium</taxon>
    </lineage>
</organism>
<accession>A0A7V6ZFE2</accession>
<evidence type="ECO:0000313" key="2">
    <source>
        <dbReference type="Proteomes" id="UP000525027"/>
    </source>
</evidence>
<reference evidence="1 2" key="1">
    <citation type="journal article" date="2020" name="Biotechnol. Biofuels">
        <title>New insights from the biogas microbiome by comprehensive genome-resolved metagenomics of nearly 1600 species originating from multiple anaerobic digesters.</title>
        <authorList>
            <person name="Campanaro S."/>
            <person name="Treu L."/>
            <person name="Rodriguez-R L.M."/>
            <person name="Kovalovszki A."/>
            <person name="Ziels R.M."/>
            <person name="Maus I."/>
            <person name="Zhu X."/>
            <person name="Kougias P.G."/>
            <person name="Basile A."/>
            <person name="Luo G."/>
            <person name="Schluter A."/>
            <person name="Konstantinidis K.T."/>
            <person name="Angelidaki I."/>
        </authorList>
    </citation>
    <scope>NUCLEOTIDE SEQUENCE [LARGE SCALE GENOMIC DNA]</scope>
    <source>
        <strain evidence="1">AS25fmACSIPFO_94</strain>
    </source>
</reference>
<dbReference type="RefSeq" id="WP_213697209.1">
    <property type="nucleotide sequence ID" value="NZ_DURU01000120.1"/>
</dbReference>